<evidence type="ECO:0000256" key="1">
    <source>
        <dbReference type="SAM" id="Phobius"/>
    </source>
</evidence>
<reference evidence="2" key="1">
    <citation type="submission" date="2014-11" db="EMBL/GenBank/DDBJ databases">
        <authorList>
            <person name="Amaro Gonzalez C."/>
        </authorList>
    </citation>
    <scope>NUCLEOTIDE SEQUENCE</scope>
</reference>
<proteinExistence type="predicted"/>
<dbReference type="AlphaFoldDB" id="A0A0E9WJ17"/>
<sequence length="132" mass="14524">MVNSNLDHSKSAAAWKTGPRPLLTCICNTSDMAGRYGGHRSKPSGIIWSIVSLLLTILACNSATSDFKAYTLYLLPFFLYSLLKILFPSSCFCCWSIPVEIIVQSSKQNSCLMNWGTESVALAGIHQNMILE</sequence>
<protein>
    <submittedName>
        <fullName evidence="2">Uncharacterized protein</fullName>
    </submittedName>
</protein>
<feature type="transmembrane region" description="Helical" evidence="1">
    <location>
        <begin position="45"/>
        <end position="64"/>
    </location>
</feature>
<evidence type="ECO:0000313" key="2">
    <source>
        <dbReference type="EMBL" id="JAH90266.1"/>
    </source>
</evidence>
<keyword evidence="1" id="KW-1133">Transmembrane helix</keyword>
<organism evidence="2">
    <name type="scientific">Anguilla anguilla</name>
    <name type="common">European freshwater eel</name>
    <name type="synonym">Muraena anguilla</name>
    <dbReference type="NCBI Taxonomy" id="7936"/>
    <lineage>
        <taxon>Eukaryota</taxon>
        <taxon>Metazoa</taxon>
        <taxon>Chordata</taxon>
        <taxon>Craniata</taxon>
        <taxon>Vertebrata</taxon>
        <taxon>Euteleostomi</taxon>
        <taxon>Actinopterygii</taxon>
        <taxon>Neopterygii</taxon>
        <taxon>Teleostei</taxon>
        <taxon>Anguilliformes</taxon>
        <taxon>Anguillidae</taxon>
        <taxon>Anguilla</taxon>
    </lineage>
</organism>
<accession>A0A0E9WJ17</accession>
<reference evidence="2" key="2">
    <citation type="journal article" date="2015" name="Fish Shellfish Immunol.">
        <title>Early steps in the European eel (Anguilla anguilla)-Vibrio vulnificus interaction in the gills: Role of the RtxA13 toxin.</title>
        <authorList>
            <person name="Callol A."/>
            <person name="Pajuelo D."/>
            <person name="Ebbesson L."/>
            <person name="Teles M."/>
            <person name="MacKenzie S."/>
            <person name="Amaro C."/>
        </authorList>
    </citation>
    <scope>NUCLEOTIDE SEQUENCE</scope>
</reference>
<keyword evidence="1" id="KW-0472">Membrane</keyword>
<keyword evidence="1" id="KW-0812">Transmembrane</keyword>
<dbReference type="EMBL" id="GBXM01018311">
    <property type="protein sequence ID" value="JAH90266.1"/>
    <property type="molecule type" value="Transcribed_RNA"/>
</dbReference>
<name>A0A0E9WJ17_ANGAN</name>